<dbReference type="OrthoDB" id="9815444at2"/>
<name>Q92VN2_RHIME</name>
<dbReference type="HOGENOM" id="CLU_2755736_0_0_5"/>
<evidence type="ECO:0000313" key="2">
    <source>
        <dbReference type="Proteomes" id="UP000001976"/>
    </source>
</evidence>
<dbReference type="PIR" id="C95925">
    <property type="entry name" value="C95925"/>
</dbReference>
<dbReference type="PATRIC" id="fig|266834.11.peg.5594"/>
<dbReference type="Proteomes" id="UP000001976">
    <property type="component" value="Plasmid pSymB"/>
</dbReference>
<keyword evidence="1" id="KW-0614">Plasmid</keyword>
<dbReference type="KEGG" id="sme:SM_b21088"/>
<keyword evidence="2" id="KW-1185">Reference proteome</keyword>
<dbReference type="eggNOG" id="COG0687">
    <property type="taxonomic scope" value="Bacteria"/>
</dbReference>
<reference evidence="2" key="2">
    <citation type="journal article" date="2001" name="Science">
        <title>The composite genome of the legume symbiont Sinorhizobium meliloti.</title>
        <authorList>
            <person name="Galibert F."/>
            <person name="Finan T.M."/>
            <person name="Long S.R."/>
            <person name="Puehler A."/>
            <person name="Abola P."/>
            <person name="Ampe F."/>
            <person name="Barloy-Hubler F."/>
            <person name="Barnett M.J."/>
            <person name="Becker A."/>
            <person name="Boistard P."/>
            <person name="Bothe G."/>
            <person name="Boutry M."/>
            <person name="Bowser L."/>
            <person name="Buhrmester J."/>
            <person name="Cadieu E."/>
            <person name="Capela D."/>
            <person name="Chain P."/>
            <person name="Cowie A."/>
            <person name="Davis R.W."/>
            <person name="Dreano S."/>
            <person name="Federspiel N.A."/>
            <person name="Fisher R.F."/>
            <person name="Gloux S."/>
            <person name="Godrie T."/>
            <person name="Goffeau A."/>
            <person name="Golding B."/>
            <person name="Gouzy J."/>
            <person name="Gurjal M."/>
            <person name="Hernandez-Lucas I."/>
            <person name="Hong A."/>
            <person name="Huizar L."/>
            <person name="Hyman R.W."/>
            <person name="Jones T."/>
            <person name="Kahn D."/>
            <person name="Kahn M.L."/>
            <person name="Kalman S."/>
            <person name="Keating D.H."/>
            <person name="Kiss E."/>
            <person name="Komp C."/>
            <person name="Lelaure V."/>
            <person name="Masuy D."/>
            <person name="Palm C."/>
            <person name="Peck M.C."/>
            <person name="Pohl T.M."/>
            <person name="Portetelle D."/>
            <person name="Purnelle B."/>
            <person name="Ramsperger U."/>
            <person name="Surzycki R."/>
            <person name="Thebault P."/>
            <person name="Vandenbol M."/>
            <person name="Vorhoelter F.J."/>
            <person name="Weidner S."/>
            <person name="Wells D.H."/>
            <person name="Wong K."/>
            <person name="Yeh K.-C."/>
            <person name="Batut J."/>
        </authorList>
    </citation>
    <scope>NUCLEOTIDE SEQUENCE [LARGE SCALE GENOMIC DNA]</scope>
    <source>
        <strain evidence="2">1021</strain>
        <plasmid evidence="2">Plasmid pSymB</plasmid>
    </source>
</reference>
<evidence type="ECO:0000313" key="1">
    <source>
        <dbReference type="EMBL" id="CAC49067.1"/>
    </source>
</evidence>
<organism evidence="1 2">
    <name type="scientific">Rhizobium meliloti (strain 1021)</name>
    <name type="common">Ensifer meliloti</name>
    <name type="synonym">Sinorhizobium meliloti</name>
    <dbReference type="NCBI Taxonomy" id="266834"/>
    <lineage>
        <taxon>Bacteria</taxon>
        <taxon>Pseudomonadati</taxon>
        <taxon>Pseudomonadota</taxon>
        <taxon>Alphaproteobacteria</taxon>
        <taxon>Hyphomicrobiales</taxon>
        <taxon>Rhizobiaceae</taxon>
        <taxon>Sinorhizobium/Ensifer group</taxon>
        <taxon>Sinorhizobium</taxon>
    </lineage>
</organism>
<sequence length="71" mass="7703">MTVVGWDGGLYRGSGAGEAGWLIQRHAQMETRAKAMQKEGLPIAWTYKAVFLVGDRTALLKGAPIAIMRLS</sequence>
<reference evidence="1 2" key="1">
    <citation type="journal article" date="2001" name="Proc. Natl. Acad. Sci. U.S.A.">
        <title>The complete sequence of the 1,683-kb pSymB megaplasmid from the N2-fixing endosymbiont Sinorhizobium meliloti.</title>
        <authorList>
            <person name="Finan T.M."/>
            <person name="Weidner S."/>
            <person name="Wong K."/>
            <person name="Buhrmester J."/>
            <person name="Chain P."/>
            <person name="Vorholter F.J."/>
            <person name="Hernandez-Lucas I."/>
            <person name="Becker A."/>
            <person name="Cowie A."/>
            <person name="Gouzy J."/>
            <person name="Golding B."/>
            <person name="Puhler A."/>
        </authorList>
    </citation>
    <scope>NUCLEOTIDE SEQUENCE [LARGE SCALE GENOMIC DNA]</scope>
    <source>
        <strain evidence="1 2">1021</strain>
        <plasmid evidence="2">Plasmid pSymB</plasmid>
    </source>
</reference>
<proteinExistence type="predicted"/>
<dbReference type="AlphaFoldDB" id="Q92VN2"/>
<gene>
    <name evidence="1" type="ORF">SM_b21088</name>
</gene>
<accession>Q92VN2</accession>
<dbReference type="EMBL" id="AL591985">
    <property type="protein sequence ID" value="CAC49067.1"/>
    <property type="molecule type" value="Genomic_DNA"/>
</dbReference>
<protein>
    <submittedName>
        <fullName evidence="1">Uncharacterized protein</fullName>
    </submittedName>
</protein>
<geneLocation type="plasmid" evidence="1 2">
    <name>pSymB</name>
</geneLocation>
<dbReference type="EnsemblBacteria" id="CAC49067">
    <property type="protein sequence ID" value="CAC49067"/>
    <property type="gene ID" value="SM_b21088"/>
</dbReference>